<proteinExistence type="predicted"/>
<feature type="transmembrane region" description="Helical" evidence="1">
    <location>
        <begin position="29"/>
        <end position="49"/>
    </location>
</feature>
<dbReference type="RefSeq" id="XP_040727232.1">
    <property type="nucleotide sequence ID" value="XM_040868832.1"/>
</dbReference>
<keyword evidence="3" id="KW-1185">Reference proteome</keyword>
<accession>A0A1Y2FP21</accession>
<dbReference type="Proteomes" id="UP000193685">
    <property type="component" value="Unassembled WGS sequence"/>
</dbReference>
<keyword evidence="1" id="KW-0812">Transmembrane</keyword>
<protein>
    <submittedName>
        <fullName evidence="2">Uncharacterized protein</fullName>
    </submittedName>
</protein>
<dbReference type="PANTHER" id="PTHR34673">
    <property type="entry name" value="COLD-REGULATED PROTEIN"/>
    <property type="match status" value="1"/>
</dbReference>
<comment type="caution">
    <text evidence="2">The sequence shown here is derived from an EMBL/GenBank/DDBJ whole genome shotgun (WGS) entry which is preliminary data.</text>
</comment>
<evidence type="ECO:0000313" key="3">
    <source>
        <dbReference type="Proteomes" id="UP000193685"/>
    </source>
</evidence>
<evidence type="ECO:0000313" key="2">
    <source>
        <dbReference type="EMBL" id="ORY85750.1"/>
    </source>
</evidence>
<organism evidence="2 3">
    <name type="scientific">Protomyces lactucae-debilis</name>
    <dbReference type="NCBI Taxonomy" id="2754530"/>
    <lineage>
        <taxon>Eukaryota</taxon>
        <taxon>Fungi</taxon>
        <taxon>Dikarya</taxon>
        <taxon>Ascomycota</taxon>
        <taxon>Taphrinomycotina</taxon>
        <taxon>Taphrinomycetes</taxon>
        <taxon>Taphrinales</taxon>
        <taxon>Protomycetaceae</taxon>
        <taxon>Protomyces</taxon>
    </lineage>
</organism>
<reference evidence="2 3" key="1">
    <citation type="submission" date="2016-07" db="EMBL/GenBank/DDBJ databases">
        <title>Pervasive Adenine N6-methylation of Active Genes in Fungi.</title>
        <authorList>
            <consortium name="DOE Joint Genome Institute"/>
            <person name="Mondo S.J."/>
            <person name="Dannebaum R.O."/>
            <person name="Kuo R.C."/>
            <person name="Labutti K."/>
            <person name="Haridas S."/>
            <person name="Kuo A."/>
            <person name="Salamov A."/>
            <person name="Ahrendt S.R."/>
            <person name="Lipzen A."/>
            <person name="Sullivan W."/>
            <person name="Andreopoulos W.B."/>
            <person name="Clum A."/>
            <person name="Lindquist E."/>
            <person name="Daum C."/>
            <person name="Ramamoorthy G.K."/>
            <person name="Gryganskyi A."/>
            <person name="Culley D."/>
            <person name="Magnuson J.K."/>
            <person name="James T.Y."/>
            <person name="O'Malley M.A."/>
            <person name="Stajich J.E."/>
            <person name="Spatafora J.W."/>
            <person name="Visel A."/>
            <person name="Grigoriev I.V."/>
        </authorList>
    </citation>
    <scope>NUCLEOTIDE SEQUENCE [LARGE SCALE GENOMIC DNA]</scope>
    <source>
        <strain evidence="2 3">12-1054</strain>
    </source>
</reference>
<dbReference type="OrthoDB" id="4412445at2759"/>
<dbReference type="AlphaFoldDB" id="A0A1Y2FP21"/>
<gene>
    <name evidence="2" type="ORF">BCR37DRAFT_377458</name>
</gene>
<evidence type="ECO:0000256" key="1">
    <source>
        <dbReference type="SAM" id="Phobius"/>
    </source>
</evidence>
<keyword evidence="1" id="KW-1133">Transmembrane helix</keyword>
<name>A0A1Y2FP21_PROLT</name>
<dbReference type="EMBL" id="MCFI01000004">
    <property type="protein sequence ID" value="ORY85750.1"/>
    <property type="molecule type" value="Genomic_DNA"/>
</dbReference>
<dbReference type="OMA" id="NPCRCRI"/>
<sequence length="74" mass="7991">MSFFVPLCFEFGSDRNPCRCRILGPTLGFVAMILVAIIAWPAGVIVMCCNRDQANKLFGAPAEANGQVGNLIPF</sequence>
<keyword evidence="1" id="KW-0472">Membrane</keyword>
<dbReference type="PANTHER" id="PTHR34673:SF1">
    <property type="entry name" value="COLD-REGULATED PROTEIN"/>
    <property type="match status" value="1"/>
</dbReference>
<dbReference type="GeneID" id="63785431"/>